<dbReference type="EMBL" id="MT774382">
    <property type="protein sequence ID" value="QOR58704.1"/>
    <property type="molecule type" value="Genomic_DNA"/>
</dbReference>
<keyword evidence="2" id="KW-1185">Reference proteome</keyword>
<dbReference type="GeneID" id="65129184"/>
<protein>
    <recommendedName>
        <fullName evidence="3">ParB/Sulfiredoxin domain-containing protein</fullName>
    </recommendedName>
</protein>
<sequence length="128" mass="14804">MFAKKEPKNPIVTYPKQGLAENRYTADGKIWAASNLVSWVKEKNYPVFKLPLAGVNLDHLPWEINNLDDIIWHSKRIQDTDLSHPILIDPLGRICDGYHRIVKAIIENKTEIDAIRIEEMPRPDGYEE</sequence>
<organism evidence="1 2">
    <name type="scientific">uncultured phage cr10_1</name>
    <dbReference type="NCBI Taxonomy" id="2772066"/>
    <lineage>
        <taxon>Viruses</taxon>
        <taxon>Duplodnaviria</taxon>
        <taxon>Heunggongvirae</taxon>
        <taxon>Uroviricota</taxon>
        <taxon>Caudoviricetes</taxon>
        <taxon>Crassvirales</taxon>
        <taxon>Suoliviridae</taxon>
        <taxon>Boorivirinae</taxon>
        <taxon>Canhaevirus</taxon>
        <taxon>Canhaevirus hiberniae</taxon>
    </lineage>
</organism>
<evidence type="ECO:0008006" key="3">
    <source>
        <dbReference type="Google" id="ProtNLM"/>
    </source>
</evidence>
<proteinExistence type="predicted"/>
<evidence type="ECO:0000313" key="1">
    <source>
        <dbReference type="EMBL" id="QOR58704.1"/>
    </source>
</evidence>
<name>A0A7M1RX76_9CAUD</name>
<dbReference type="KEGG" id="vg:65129184"/>
<dbReference type="RefSeq" id="YP_010110862.1">
    <property type="nucleotide sequence ID" value="NC_055875.1"/>
</dbReference>
<accession>A0A7M1RX76</accession>
<evidence type="ECO:0000313" key="2">
    <source>
        <dbReference type="Proteomes" id="UP000593744"/>
    </source>
</evidence>
<dbReference type="Proteomes" id="UP000593744">
    <property type="component" value="Segment"/>
</dbReference>
<reference evidence="1 2" key="1">
    <citation type="submission" date="2020-07" db="EMBL/GenBank/DDBJ databases">
        <title>Taxonomic proposal: Crassvirales, a new order of highly abundant and diverse bacterial viruses.</title>
        <authorList>
            <person name="Shkoporov A.N."/>
            <person name="Stockdale S.R."/>
            <person name="Guerin E."/>
            <person name="Ross R.P."/>
            <person name="Hill C."/>
        </authorList>
    </citation>
    <scope>NUCLEOTIDE SEQUENCE [LARGE SCALE GENOMIC DNA]</scope>
</reference>